<gene>
    <name evidence="2" type="ORF">OBBRIDRAFT_884147</name>
</gene>
<sequence>MHHVAPSGYKNVPVFNSIAHALELHSPYHHHSPAPTFAVLYNMTWVLGWTFEVDFAVEYAKKRKLCPEGTEDIDRLYHAAGFDITRRLGVPPQDVPVLACWDKDVLKAVYALCIDRRAKTLDQARVRPSQLPPRLVATKLAWLLDHHKPPRWYRYDGGRAYDEGSDCDDEGYIFDPDAESDEDEDGDGEDGEDVESEPRSPIEEHGRNAAINGMSVEAATEVQDTEATSKMKSLKIADLADEAVQFPKTA</sequence>
<reference evidence="2 3" key="1">
    <citation type="submission" date="2016-07" db="EMBL/GenBank/DDBJ databases">
        <title>Draft genome of the white-rot fungus Obba rivulosa 3A-2.</title>
        <authorList>
            <consortium name="DOE Joint Genome Institute"/>
            <person name="Miettinen O."/>
            <person name="Riley R."/>
            <person name="Acob R."/>
            <person name="Barry K."/>
            <person name="Cullen D."/>
            <person name="De Vries R."/>
            <person name="Hainaut M."/>
            <person name="Hatakka A."/>
            <person name="Henrissat B."/>
            <person name="Hilden K."/>
            <person name="Kuo R."/>
            <person name="Labutti K."/>
            <person name="Lipzen A."/>
            <person name="Makela M.R."/>
            <person name="Sandor L."/>
            <person name="Spatafora J.W."/>
            <person name="Grigoriev I.V."/>
            <person name="Hibbett D.S."/>
        </authorList>
    </citation>
    <scope>NUCLEOTIDE SEQUENCE [LARGE SCALE GENOMIC DNA]</scope>
    <source>
        <strain evidence="2 3">3A-2</strain>
    </source>
</reference>
<evidence type="ECO:0000313" key="2">
    <source>
        <dbReference type="EMBL" id="OCH95322.1"/>
    </source>
</evidence>
<name>A0A8E2DTE8_9APHY</name>
<dbReference type="OrthoDB" id="2801531at2759"/>
<dbReference type="AlphaFoldDB" id="A0A8E2DTE8"/>
<keyword evidence="3" id="KW-1185">Reference proteome</keyword>
<dbReference type="Proteomes" id="UP000250043">
    <property type="component" value="Unassembled WGS sequence"/>
</dbReference>
<feature type="region of interest" description="Disordered" evidence="1">
    <location>
        <begin position="166"/>
        <end position="232"/>
    </location>
</feature>
<feature type="compositionally biased region" description="Basic and acidic residues" evidence="1">
    <location>
        <begin position="196"/>
        <end position="207"/>
    </location>
</feature>
<proteinExistence type="predicted"/>
<evidence type="ECO:0000313" key="3">
    <source>
        <dbReference type="Proteomes" id="UP000250043"/>
    </source>
</evidence>
<evidence type="ECO:0000256" key="1">
    <source>
        <dbReference type="SAM" id="MobiDB-lite"/>
    </source>
</evidence>
<organism evidence="2 3">
    <name type="scientific">Obba rivulosa</name>
    <dbReference type="NCBI Taxonomy" id="1052685"/>
    <lineage>
        <taxon>Eukaryota</taxon>
        <taxon>Fungi</taxon>
        <taxon>Dikarya</taxon>
        <taxon>Basidiomycota</taxon>
        <taxon>Agaricomycotina</taxon>
        <taxon>Agaricomycetes</taxon>
        <taxon>Polyporales</taxon>
        <taxon>Gelatoporiaceae</taxon>
        <taxon>Obba</taxon>
    </lineage>
</organism>
<feature type="compositionally biased region" description="Acidic residues" evidence="1">
    <location>
        <begin position="166"/>
        <end position="195"/>
    </location>
</feature>
<accession>A0A8E2DTE8</accession>
<dbReference type="EMBL" id="KV722337">
    <property type="protein sequence ID" value="OCH95322.1"/>
    <property type="molecule type" value="Genomic_DNA"/>
</dbReference>
<protein>
    <submittedName>
        <fullName evidence="2">Uncharacterized protein</fullName>
    </submittedName>
</protein>